<reference evidence="5" key="1">
    <citation type="submission" date="2014-09" db="EMBL/GenBank/DDBJ databases">
        <title>Draft genome sequence of an oleaginous Mucoromycotina fungus Mucor ambiguus NBRC6742.</title>
        <authorList>
            <person name="Takeda I."/>
            <person name="Yamane N."/>
            <person name="Morita T."/>
            <person name="Tamano K."/>
            <person name="Machida M."/>
            <person name="Baker S."/>
            <person name="Koike H."/>
        </authorList>
    </citation>
    <scope>NUCLEOTIDE SEQUENCE</scope>
    <source>
        <strain evidence="5">NBRC 6742</strain>
    </source>
</reference>
<dbReference type="EMBL" id="DF836462">
    <property type="protein sequence ID" value="GAN07727.1"/>
    <property type="molecule type" value="Genomic_DNA"/>
</dbReference>
<dbReference type="PANTHER" id="PTHR46640">
    <property type="entry name" value="TRIACYLGLYCEROL LIPASE, PUTATIVE (AFU_ORTHOLOGUE AFUA_6G06510)-RELATED"/>
    <property type="match status" value="1"/>
</dbReference>
<feature type="chain" id="PRO_5002199775" evidence="3">
    <location>
        <begin position="21"/>
        <end position="359"/>
    </location>
</feature>
<keyword evidence="6" id="KW-1185">Reference proteome</keyword>
<dbReference type="PANTHER" id="PTHR46640:SF1">
    <property type="entry name" value="FUNGAL LIPASE-LIKE DOMAIN-CONTAINING PROTEIN-RELATED"/>
    <property type="match status" value="1"/>
</dbReference>
<gene>
    <name evidence="5" type="ORF">MAM1_0173d07230</name>
</gene>
<evidence type="ECO:0000259" key="4">
    <source>
        <dbReference type="Pfam" id="PF01764"/>
    </source>
</evidence>
<keyword evidence="1 3" id="KW-0732">Signal</keyword>
<dbReference type="InterPro" id="IPR029058">
    <property type="entry name" value="AB_hydrolase_fold"/>
</dbReference>
<evidence type="ECO:0000313" key="5">
    <source>
        <dbReference type="EMBL" id="GAN07727.1"/>
    </source>
</evidence>
<feature type="signal peptide" evidence="3">
    <location>
        <begin position="1"/>
        <end position="20"/>
    </location>
</feature>
<organism evidence="5">
    <name type="scientific">Mucor ambiguus</name>
    <dbReference type="NCBI Taxonomy" id="91626"/>
    <lineage>
        <taxon>Eukaryota</taxon>
        <taxon>Fungi</taxon>
        <taxon>Fungi incertae sedis</taxon>
        <taxon>Mucoromycota</taxon>
        <taxon>Mucoromycotina</taxon>
        <taxon>Mucoromycetes</taxon>
        <taxon>Mucorales</taxon>
        <taxon>Mucorineae</taxon>
        <taxon>Mucoraceae</taxon>
        <taxon>Mucor</taxon>
    </lineage>
</organism>
<proteinExistence type="predicted"/>
<evidence type="ECO:0000256" key="1">
    <source>
        <dbReference type="ARBA" id="ARBA00022729"/>
    </source>
</evidence>
<sequence>MLKTCTQLLLISVILHSALGIRTQSPGPDASWPIIYSSNGESDVSSNLYDQIELEFRRRIDEANLVPPAQHVRRYNNTSPEFLDAQFHAALCRTSNCRASFDKWDCGELCDTYLPDGEVIRSFNTFPMGVAGYVVLSHQKKTIYVLVRGASSFRNKITASILACLADGTNAPKSSKVCTSRQVIEYTPNMMKHAGLLAAEKDIYKIVHTALYDQLLLTPDYKVEVTGHSFGAGVGSLLVAELNHRHELVNSTNLSGHLFGKARVGSYKYAAYFKKQNLVVRRYVQEGDDITHVPDIRDGYVHEGDEYWLENDIIQEMVVCPGPFETRDCSNKVKYTKATQHLLYWNIKQNCDSDFNNIV</sequence>
<dbReference type="InterPro" id="IPR051299">
    <property type="entry name" value="AB_hydrolase_lip/est"/>
</dbReference>
<accession>A0A0C9MW51</accession>
<dbReference type="SUPFAM" id="SSF53474">
    <property type="entry name" value="alpha/beta-Hydrolases"/>
    <property type="match status" value="1"/>
</dbReference>
<dbReference type="CDD" id="cd00519">
    <property type="entry name" value="Lipase_3"/>
    <property type="match status" value="1"/>
</dbReference>
<dbReference type="Gene3D" id="3.40.50.1820">
    <property type="entry name" value="alpha/beta hydrolase"/>
    <property type="match status" value="1"/>
</dbReference>
<protein>
    <submittedName>
        <fullName evidence="5">Lipase family protein</fullName>
    </submittedName>
</protein>
<keyword evidence="2" id="KW-0378">Hydrolase</keyword>
<feature type="domain" description="Fungal lipase-type" evidence="4">
    <location>
        <begin position="162"/>
        <end position="295"/>
    </location>
</feature>
<dbReference type="GO" id="GO:0016787">
    <property type="term" value="F:hydrolase activity"/>
    <property type="evidence" value="ECO:0007669"/>
    <property type="project" value="UniProtKB-KW"/>
</dbReference>
<dbReference type="Pfam" id="PF01764">
    <property type="entry name" value="Lipase_3"/>
    <property type="match status" value="1"/>
</dbReference>
<dbReference type="AlphaFoldDB" id="A0A0C9MW51"/>
<evidence type="ECO:0000256" key="3">
    <source>
        <dbReference type="SAM" id="SignalP"/>
    </source>
</evidence>
<dbReference type="Proteomes" id="UP000053815">
    <property type="component" value="Unassembled WGS sequence"/>
</dbReference>
<dbReference type="GO" id="GO:0006629">
    <property type="term" value="P:lipid metabolic process"/>
    <property type="evidence" value="ECO:0007669"/>
    <property type="project" value="InterPro"/>
</dbReference>
<name>A0A0C9MW51_9FUNG</name>
<evidence type="ECO:0000313" key="6">
    <source>
        <dbReference type="Proteomes" id="UP000053815"/>
    </source>
</evidence>
<evidence type="ECO:0000256" key="2">
    <source>
        <dbReference type="ARBA" id="ARBA00022801"/>
    </source>
</evidence>
<dbReference type="OrthoDB" id="426718at2759"/>
<dbReference type="InterPro" id="IPR002921">
    <property type="entry name" value="Fungal_lipase-type"/>
</dbReference>